<dbReference type="EMBL" id="JACHLZ010000001">
    <property type="protein sequence ID" value="MBB5830972.1"/>
    <property type="molecule type" value="Genomic_DNA"/>
</dbReference>
<dbReference type="Gene3D" id="3.40.50.300">
    <property type="entry name" value="P-loop containing nucleotide triphosphate hydrolases"/>
    <property type="match status" value="1"/>
</dbReference>
<evidence type="ECO:0000256" key="1">
    <source>
        <dbReference type="SAM" id="MobiDB-lite"/>
    </source>
</evidence>
<organism evidence="2 3">
    <name type="scientific">Brachybacterium aquaticum</name>
    <dbReference type="NCBI Taxonomy" id="1432564"/>
    <lineage>
        <taxon>Bacteria</taxon>
        <taxon>Bacillati</taxon>
        <taxon>Actinomycetota</taxon>
        <taxon>Actinomycetes</taxon>
        <taxon>Micrococcales</taxon>
        <taxon>Dermabacteraceae</taxon>
        <taxon>Brachybacterium</taxon>
    </lineage>
</organism>
<dbReference type="AlphaFoldDB" id="A0A841ACF8"/>
<reference evidence="2 3" key="1">
    <citation type="submission" date="2020-08" db="EMBL/GenBank/DDBJ databases">
        <title>Sequencing the genomes of 1000 actinobacteria strains.</title>
        <authorList>
            <person name="Klenk H.-P."/>
        </authorList>
    </citation>
    <scope>NUCLEOTIDE SEQUENCE [LARGE SCALE GENOMIC DNA]</scope>
    <source>
        <strain evidence="2 3">DSM 28796</strain>
    </source>
</reference>
<accession>A0A841ACF8</accession>
<dbReference type="InterPro" id="IPR027417">
    <property type="entry name" value="P-loop_NTPase"/>
</dbReference>
<evidence type="ECO:0008006" key="4">
    <source>
        <dbReference type="Google" id="ProtNLM"/>
    </source>
</evidence>
<protein>
    <recommendedName>
        <fullName evidence="4">AAA family ATPase</fullName>
    </recommendedName>
</protein>
<dbReference type="Proteomes" id="UP000588158">
    <property type="component" value="Unassembled WGS sequence"/>
</dbReference>
<sequence length="727" mass="78969">MTLRDEGAAAPPQEPPLPTSNVEQANPDNHDSTSVGREIGIVEFPPGKYQNGSPRRISEKEIERMMARPGRRKYGPSYLPAILRGARRGRGEVLARTLVTIDVDGATEETFERILALPFRAYVHTTYSSTADALRLRLLVPIDRDAAPEEYPLLVDSISARLGDDAEVDPKSRAVEQVMFRPAVADEHRDAYRSATVPGPTAVVDELLAEAPEPAAPVADRGGKRDPMELPGAVGAFNRAYSIAEVISTFGLPYEPAGEGLWRPTGSSHEPGVREVAPGLVYSHHANDPAYGQTLSAFDLVRLHLYGYQDDELASPETPLSALPSVLSLTEDVADDPRVVAELRSAERAEIEAFEDLGDAEDDAPASSWSGVAADELSAIVDAYLAGTLERIRPEVGILGGRDEDEEPMALFYRGRTNGVAGESNAGKSWTGIAVAAQEVDAGRSVVYVDFEDDLRGIVSRLLDIGASPEAVRNRFVYVQPDTKFDDRTARLAFVRVLDRVRPSLVVIDSTGEALSMEGAKPNEDDEVARWFTVLPRYVSRHESLPAVVVLDHVTKADGGLWPIGSQRKRAAISGAQYIQDVEEPFSRTKDGAARIRCAKDRHGNYHIGQTVASLGVTNGGRRTRLSLMWTEPEVDADGAAEAAWKAAAKRRLCEYLAKHAETPAARSQTQVTENVVGKRTALVEALSELQASGHVAVSPGERKGSLRYTLLQPYSDAADDFKDLDR</sequence>
<evidence type="ECO:0000313" key="2">
    <source>
        <dbReference type="EMBL" id="MBB5830972.1"/>
    </source>
</evidence>
<feature type="region of interest" description="Disordered" evidence="1">
    <location>
        <begin position="1"/>
        <end position="37"/>
    </location>
</feature>
<gene>
    <name evidence="2" type="ORF">HNR70_000785</name>
</gene>
<evidence type="ECO:0000313" key="3">
    <source>
        <dbReference type="Proteomes" id="UP000588158"/>
    </source>
</evidence>
<name>A0A841ACF8_9MICO</name>
<dbReference type="SUPFAM" id="SSF52540">
    <property type="entry name" value="P-loop containing nucleoside triphosphate hydrolases"/>
    <property type="match status" value="1"/>
</dbReference>
<keyword evidence="3" id="KW-1185">Reference proteome</keyword>
<dbReference type="RefSeq" id="WP_184324510.1">
    <property type="nucleotide sequence ID" value="NZ_JACHLZ010000001.1"/>
</dbReference>
<comment type="caution">
    <text evidence="2">The sequence shown here is derived from an EMBL/GenBank/DDBJ whole genome shotgun (WGS) entry which is preliminary data.</text>
</comment>
<dbReference type="Pfam" id="PF13481">
    <property type="entry name" value="AAA_25"/>
    <property type="match status" value="1"/>
</dbReference>
<proteinExistence type="predicted"/>
<feature type="compositionally biased region" description="Polar residues" evidence="1">
    <location>
        <begin position="19"/>
        <end position="35"/>
    </location>
</feature>